<comment type="caution">
    <text evidence="4">The sequence shown here is derived from an EMBL/GenBank/DDBJ whole genome shotgun (WGS) entry which is preliminary data.</text>
</comment>
<keyword evidence="4" id="KW-0670">Pyruvate</keyword>
<dbReference type="Pfam" id="PF02826">
    <property type="entry name" value="2-Hacid_dh_C"/>
    <property type="match status" value="1"/>
</dbReference>
<gene>
    <name evidence="4" type="ORF">CEX98_14980</name>
</gene>
<dbReference type="AlphaFoldDB" id="A0A2A5JN77"/>
<dbReference type="SUPFAM" id="SSF52283">
    <property type="entry name" value="Formate/glycerate dehydrogenase catalytic domain-like"/>
    <property type="match status" value="1"/>
</dbReference>
<keyword evidence="5" id="KW-1185">Reference proteome</keyword>
<keyword evidence="2" id="KW-0520">NAD</keyword>
<dbReference type="EMBL" id="NKHF01000068">
    <property type="protein sequence ID" value="PCK30924.1"/>
    <property type="molecule type" value="Genomic_DNA"/>
</dbReference>
<evidence type="ECO:0000313" key="4">
    <source>
        <dbReference type="EMBL" id="PCK30924.1"/>
    </source>
</evidence>
<dbReference type="Proteomes" id="UP000228621">
    <property type="component" value="Unassembled WGS sequence"/>
</dbReference>
<dbReference type="InterPro" id="IPR036291">
    <property type="entry name" value="NAD(P)-bd_dom_sf"/>
</dbReference>
<dbReference type="SUPFAM" id="SSF51735">
    <property type="entry name" value="NAD(P)-binding Rossmann-fold domains"/>
    <property type="match status" value="1"/>
</dbReference>
<evidence type="ECO:0000313" key="5">
    <source>
        <dbReference type="Proteomes" id="UP000228621"/>
    </source>
</evidence>
<name>A0A2A5JN77_PSEO7</name>
<evidence type="ECO:0000256" key="1">
    <source>
        <dbReference type="ARBA" id="ARBA00023002"/>
    </source>
</evidence>
<reference evidence="5" key="1">
    <citation type="journal article" date="2019" name="Genome Announc.">
        <title>Draft Genome Sequence of Pseudoalteromonas piscicida Strain 36Y ROTHPW, an Hypersaline Seawater Isolate from the South Coast of Sonora, Mexico.</title>
        <authorList>
            <person name="Sanchez-Diaz R."/>
            <person name="Molina-Garza Z.J."/>
            <person name="Cruz-Suarez L.E."/>
            <person name="Selvin J."/>
            <person name="Kiran G.S."/>
            <person name="Ibarra-Gamez J.C."/>
            <person name="Gomez-Gil B."/>
            <person name="Galaviz-Silva L."/>
        </authorList>
    </citation>
    <scope>NUCLEOTIDE SEQUENCE [LARGE SCALE GENOMIC DNA]</scope>
    <source>
        <strain evidence="5">36Y_RITHPW</strain>
    </source>
</reference>
<dbReference type="GO" id="GO:0016491">
    <property type="term" value="F:oxidoreductase activity"/>
    <property type="evidence" value="ECO:0007669"/>
    <property type="project" value="UniProtKB-KW"/>
</dbReference>
<dbReference type="PANTHER" id="PTHR43333">
    <property type="entry name" value="2-HACID_DH_C DOMAIN-CONTAINING PROTEIN"/>
    <property type="match status" value="1"/>
</dbReference>
<sequence>MALLICVTGRNNDKLIAKLTALLPEQTILEWPLDDPTQLEKVEFVLAWNAPQFLWEQLPNLKVVHSYGAGVDSIPIHLLPEHVEVARIVDPNLADDMAEYVLGHILSHKLRVREYQQNQTAQVWKPKRANAGRTVGIMGMGQLGLAVANKLIINRFTVKGWSNSAKQLDNIAHFSGETELSAFLQDLDYLVCLLPLTEQTQGMLDATIFAAAPSHCVLINVARGRHLNEADLLSALANESFGGAILDVFETEPLPIEHGFWLHPKITITPHVAALTSLSTAAEQIANNFIAMRNSQALSHTVKKHQGY</sequence>
<dbReference type="GO" id="GO:0051287">
    <property type="term" value="F:NAD binding"/>
    <property type="evidence" value="ECO:0007669"/>
    <property type="project" value="InterPro"/>
</dbReference>
<dbReference type="OrthoDB" id="9787219at2"/>
<keyword evidence="1" id="KW-0560">Oxidoreductase</keyword>
<accession>A0A2A5JN77</accession>
<dbReference type="PANTHER" id="PTHR43333:SF1">
    <property type="entry name" value="D-ISOMER SPECIFIC 2-HYDROXYACID DEHYDROGENASE NAD-BINDING DOMAIN-CONTAINING PROTEIN"/>
    <property type="match status" value="1"/>
</dbReference>
<dbReference type="InterPro" id="IPR006140">
    <property type="entry name" value="D-isomer_DH_NAD-bd"/>
</dbReference>
<dbReference type="CDD" id="cd12164">
    <property type="entry name" value="GDH_like_2"/>
    <property type="match status" value="1"/>
</dbReference>
<dbReference type="RefSeq" id="WP_099642862.1">
    <property type="nucleotide sequence ID" value="NZ_NKHF01000068.1"/>
</dbReference>
<evidence type="ECO:0000256" key="2">
    <source>
        <dbReference type="ARBA" id="ARBA00023027"/>
    </source>
</evidence>
<proteinExistence type="predicted"/>
<protein>
    <submittedName>
        <fullName evidence="4">Glyoxylate/hydroxypyruvate reductase A</fullName>
    </submittedName>
</protein>
<feature type="domain" description="D-isomer specific 2-hydroxyacid dehydrogenase NAD-binding" evidence="3">
    <location>
        <begin position="103"/>
        <end position="273"/>
    </location>
</feature>
<organism evidence="4 5">
    <name type="scientific">Pseudoalteromonas piscicida</name>
    <dbReference type="NCBI Taxonomy" id="43662"/>
    <lineage>
        <taxon>Bacteria</taxon>
        <taxon>Pseudomonadati</taxon>
        <taxon>Pseudomonadota</taxon>
        <taxon>Gammaproteobacteria</taxon>
        <taxon>Alteromonadales</taxon>
        <taxon>Pseudoalteromonadaceae</taxon>
        <taxon>Pseudoalteromonas</taxon>
    </lineage>
</organism>
<evidence type="ECO:0000259" key="3">
    <source>
        <dbReference type="Pfam" id="PF02826"/>
    </source>
</evidence>
<dbReference type="Gene3D" id="3.40.50.720">
    <property type="entry name" value="NAD(P)-binding Rossmann-like Domain"/>
    <property type="match status" value="2"/>
</dbReference>